<keyword evidence="6" id="KW-1185">Reference proteome</keyword>
<evidence type="ECO:0000313" key="5">
    <source>
        <dbReference type="EMBL" id="OQP33403.1"/>
    </source>
</evidence>
<dbReference type="AlphaFoldDB" id="A0A1V9DHW2"/>
<dbReference type="InterPro" id="IPR016181">
    <property type="entry name" value="Acyl_CoA_acyltransferase"/>
</dbReference>
<keyword evidence="2 5" id="KW-0808">Transferase</keyword>
<dbReference type="SUPFAM" id="SSF55729">
    <property type="entry name" value="Acyl-CoA N-acyltransferases (Nat)"/>
    <property type="match status" value="1"/>
</dbReference>
<dbReference type="InterPro" id="IPR051016">
    <property type="entry name" value="Diverse_Substrate_AcTransf"/>
</dbReference>
<reference evidence="5 6" key="1">
    <citation type="submission" date="2017-02" db="EMBL/GenBank/DDBJ databases">
        <title>Whole genome shotgun sequence of Pantoea agglomerans strain AS1 isolated from a cycad, Zamia floridana in Central Florida, USA.</title>
        <authorList>
            <person name="Lata P."/>
            <person name="Govindarajan S."/>
            <person name="Qi F."/>
            <person name="Li J.-L."/>
            <person name="Maurya S.K."/>
            <person name="Sahoo M.K."/>
        </authorList>
    </citation>
    <scope>NUCLEOTIDE SEQUENCE [LARGE SCALE GENOMIC DNA]</scope>
    <source>
        <strain evidence="5 6">AS1</strain>
    </source>
</reference>
<protein>
    <submittedName>
        <fullName evidence="5">GNAT family N-acetyltransferase</fullName>
    </submittedName>
</protein>
<dbReference type="GO" id="GO:0008080">
    <property type="term" value="F:N-acetyltransferase activity"/>
    <property type="evidence" value="ECO:0007669"/>
    <property type="project" value="UniProtKB-ARBA"/>
</dbReference>
<proteinExistence type="inferred from homology"/>
<dbReference type="InterPro" id="IPR000182">
    <property type="entry name" value="GNAT_dom"/>
</dbReference>
<evidence type="ECO:0000256" key="3">
    <source>
        <dbReference type="ARBA" id="ARBA00023315"/>
    </source>
</evidence>
<gene>
    <name evidence="5" type="ORF">B2J69_11800</name>
</gene>
<evidence type="ECO:0000256" key="2">
    <source>
        <dbReference type="ARBA" id="ARBA00022679"/>
    </source>
</evidence>
<dbReference type="EMBL" id="MWUE01000017">
    <property type="protein sequence ID" value="OQP33403.1"/>
    <property type="molecule type" value="Genomic_DNA"/>
</dbReference>
<accession>A0A1V9DHW2</accession>
<dbReference type="RefSeq" id="WP_081139678.1">
    <property type="nucleotide sequence ID" value="NZ_MWUE01000017.1"/>
</dbReference>
<dbReference type="FunFam" id="3.40.630.30:FF:000064">
    <property type="entry name" value="GNAT family acetyltransferase"/>
    <property type="match status" value="1"/>
</dbReference>
<sequence length="162" mass="18266">MSVIIRQAVPDDTDAIYNMINGLSVYSEAPLENLPDIEEMKNSLFSSKTGAEACICEVDGVIAGYAVIAMSYSTWLARYSLNMEDLYLLPDYRGRGAGKAMLQYLAQVALDRQCSRIEWNALEWDKSAKDFYTSIDALPLNEWVRYRLDGPALQRFASSDLR</sequence>
<dbReference type="PROSITE" id="PS51186">
    <property type="entry name" value="GNAT"/>
    <property type="match status" value="1"/>
</dbReference>
<organism evidence="5 6">
    <name type="scientific">Pantoea latae</name>
    <dbReference type="NCBI Taxonomy" id="1964541"/>
    <lineage>
        <taxon>Bacteria</taxon>
        <taxon>Pseudomonadati</taxon>
        <taxon>Pseudomonadota</taxon>
        <taxon>Gammaproteobacteria</taxon>
        <taxon>Enterobacterales</taxon>
        <taxon>Erwiniaceae</taxon>
        <taxon>Pantoea</taxon>
    </lineage>
</organism>
<dbReference type="PANTHER" id="PTHR10545">
    <property type="entry name" value="DIAMINE N-ACETYLTRANSFERASE"/>
    <property type="match status" value="1"/>
</dbReference>
<dbReference type="Pfam" id="PF00583">
    <property type="entry name" value="Acetyltransf_1"/>
    <property type="match status" value="1"/>
</dbReference>
<evidence type="ECO:0000256" key="1">
    <source>
        <dbReference type="ARBA" id="ARBA00008694"/>
    </source>
</evidence>
<dbReference type="CDD" id="cd04301">
    <property type="entry name" value="NAT_SF"/>
    <property type="match status" value="1"/>
</dbReference>
<evidence type="ECO:0000259" key="4">
    <source>
        <dbReference type="PROSITE" id="PS51186"/>
    </source>
</evidence>
<name>A0A1V9DHW2_9GAMM</name>
<dbReference type="PANTHER" id="PTHR10545:SF29">
    <property type="entry name" value="GH14572P-RELATED"/>
    <property type="match status" value="1"/>
</dbReference>
<feature type="domain" description="N-acetyltransferase" evidence="4">
    <location>
        <begin position="3"/>
        <end position="151"/>
    </location>
</feature>
<keyword evidence="3" id="KW-0012">Acyltransferase</keyword>
<comment type="caution">
    <text evidence="5">The sequence shown here is derived from an EMBL/GenBank/DDBJ whole genome shotgun (WGS) entry which is preliminary data.</text>
</comment>
<comment type="similarity">
    <text evidence="1">Belongs to the acetyltransferase family.</text>
</comment>
<dbReference type="Gene3D" id="3.40.630.30">
    <property type="match status" value="1"/>
</dbReference>
<dbReference type="OrthoDB" id="9805924at2"/>
<dbReference type="Proteomes" id="UP000192769">
    <property type="component" value="Unassembled WGS sequence"/>
</dbReference>
<evidence type="ECO:0000313" key="6">
    <source>
        <dbReference type="Proteomes" id="UP000192769"/>
    </source>
</evidence>